<dbReference type="PRINTS" id="PR00320">
    <property type="entry name" value="GPROTEINBRPT"/>
</dbReference>
<dbReference type="SMART" id="SM00320">
    <property type="entry name" value="WD40"/>
    <property type="match status" value="6"/>
</dbReference>
<feature type="repeat" description="WD" evidence="3">
    <location>
        <begin position="272"/>
        <end position="310"/>
    </location>
</feature>
<evidence type="ECO:0000256" key="2">
    <source>
        <dbReference type="ARBA" id="ARBA00022737"/>
    </source>
</evidence>
<dbReference type="InterPro" id="IPR015943">
    <property type="entry name" value="WD40/YVTN_repeat-like_dom_sf"/>
</dbReference>
<protein>
    <submittedName>
        <fullName evidence="4">WD40 repeat domain-containing protein</fullName>
    </submittedName>
</protein>
<comment type="caution">
    <text evidence="4">The sequence shown here is derived from an EMBL/GenBank/DDBJ whole genome shotgun (WGS) entry which is preliminary data.</text>
</comment>
<evidence type="ECO:0000313" key="4">
    <source>
        <dbReference type="EMBL" id="RNI29701.1"/>
    </source>
</evidence>
<feature type="repeat" description="WD" evidence="3">
    <location>
        <begin position="13"/>
        <end position="47"/>
    </location>
</feature>
<dbReference type="InterPro" id="IPR011047">
    <property type="entry name" value="Quinoprotein_ADH-like_sf"/>
</dbReference>
<accession>A0A3M9MVX2</accession>
<proteinExistence type="predicted"/>
<dbReference type="Proteomes" id="UP000271010">
    <property type="component" value="Unassembled WGS sequence"/>
</dbReference>
<dbReference type="OrthoDB" id="933690at2"/>
<evidence type="ECO:0000313" key="5">
    <source>
        <dbReference type="Proteomes" id="UP000271010"/>
    </source>
</evidence>
<evidence type="ECO:0000256" key="3">
    <source>
        <dbReference type="PROSITE-ProRule" id="PRU00221"/>
    </source>
</evidence>
<name>A0A3M9MVX2_9BACT</name>
<dbReference type="Gene3D" id="2.130.10.10">
    <property type="entry name" value="YVTN repeat-like/Quinoprotein amine dehydrogenase"/>
    <property type="match status" value="2"/>
</dbReference>
<dbReference type="PANTHER" id="PTHR19848:SF8">
    <property type="entry name" value="F-BOX AND WD REPEAT DOMAIN CONTAINING 7"/>
    <property type="match status" value="1"/>
</dbReference>
<dbReference type="Pfam" id="PF00400">
    <property type="entry name" value="WD40"/>
    <property type="match status" value="5"/>
</dbReference>
<dbReference type="PROSITE" id="PS50294">
    <property type="entry name" value="WD_REPEATS_REGION"/>
    <property type="match status" value="4"/>
</dbReference>
<gene>
    <name evidence="4" type="ORF">EFA69_09085</name>
</gene>
<dbReference type="EMBL" id="RJJE01000009">
    <property type="protein sequence ID" value="RNI29701.1"/>
    <property type="molecule type" value="Genomic_DNA"/>
</dbReference>
<feature type="repeat" description="WD" evidence="3">
    <location>
        <begin position="225"/>
        <end position="266"/>
    </location>
</feature>
<keyword evidence="5" id="KW-1185">Reference proteome</keyword>
<feature type="repeat" description="WD" evidence="3">
    <location>
        <begin position="182"/>
        <end position="223"/>
    </location>
</feature>
<evidence type="ECO:0000256" key="1">
    <source>
        <dbReference type="ARBA" id="ARBA00022574"/>
    </source>
</evidence>
<sequence length="310" mass="34547">MASPFQVQKITTLTGHRDCVYTLERAPEPQKFFSAGADGLVVQWDLSQPENGELVARVSSSVYALKYVPEQNWLLIGHNHNSLEVLDLAAKAIVKTIPLPAAAAIFDIHYSWERRQIFLALGDGTLAVVGLEKLDVQKVVRFSEKSVRCLALHPSGKEMAVGLSDHRILVLDLETLAVKQTLAGHTGSVFTVAYTPDRNYLLSGSRDAHLRVWDVTQHYQEHTSVIAHLFTLNHITFSPNGRLFATCSMDKSVKVWDAQTFKLLKVIDKARHAGHGTSVNKLFWSGHWNQLVSCSDDRSIAVWALTLKEI</sequence>
<dbReference type="InterPro" id="IPR020472">
    <property type="entry name" value="WD40_PAC1"/>
</dbReference>
<keyword evidence="2" id="KW-0677">Repeat</keyword>
<dbReference type="RefSeq" id="WP_123132785.1">
    <property type="nucleotide sequence ID" value="NZ_RJJE01000009.1"/>
</dbReference>
<dbReference type="InterPro" id="IPR001680">
    <property type="entry name" value="WD40_rpt"/>
</dbReference>
<dbReference type="PANTHER" id="PTHR19848">
    <property type="entry name" value="WD40 REPEAT PROTEIN"/>
    <property type="match status" value="1"/>
</dbReference>
<dbReference type="SUPFAM" id="SSF50998">
    <property type="entry name" value="Quinoprotein alcohol dehydrogenase-like"/>
    <property type="match status" value="1"/>
</dbReference>
<dbReference type="InterPro" id="IPR019775">
    <property type="entry name" value="WD40_repeat_CS"/>
</dbReference>
<dbReference type="PROSITE" id="PS50082">
    <property type="entry name" value="WD_REPEATS_2"/>
    <property type="match status" value="4"/>
</dbReference>
<dbReference type="CDD" id="cd00200">
    <property type="entry name" value="WD40"/>
    <property type="match status" value="1"/>
</dbReference>
<dbReference type="AlphaFoldDB" id="A0A3M9MVX2"/>
<keyword evidence="1 3" id="KW-0853">WD repeat</keyword>
<reference evidence="4 5" key="1">
    <citation type="submission" date="2018-11" db="EMBL/GenBank/DDBJ databases">
        <title>Rufibacter latericius sp. nov., isolated from water in Baiyang Lake.</title>
        <authorList>
            <person name="Yang Y."/>
        </authorList>
    </citation>
    <scope>NUCLEOTIDE SEQUENCE [LARGE SCALE GENOMIC DNA]</scope>
    <source>
        <strain evidence="4 5">MCC P1</strain>
    </source>
</reference>
<dbReference type="PROSITE" id="PS00678">
    <property type="entry name" value="WD_REPEATS_1"/>
    <property type="match status" value="1"/>
</dbReference>
<organism evidence="4 5">
    <name type="scientific">Rufibacter immobilis</name>
    <dbReference type="NCBI Taxonomy" id="1348778"/>
    <lineage>
        <taxon>Bacteria</taxon>
        <taxon>Pseudomonadati</taxon>
        <taxon>Bacteroidota</taxon>
        <taxon>Cytophagia</taxon>
        <taxon>Cytophagales</taxon>
        <taxon>Hymenobacteraceae</taxon>
        <taxon>Rufibacter</taxon>
    </lineage>
</organism>